<dbReference type="PANTHER" id="PTHR43328">
    <property type="entry name" value="ACETYLTRANSFERASE-RELATED"/>
    <property type="match status" value="1"/>
</dbReference>
<dbReference type="STRING" id="145857.GA0070616_4858"/>
<dbReference type="InterPro" id="IPR000182">
    <property type="entry name" value="GNAT_dom"/>
</dbReference>
<dbReference type="GO" id="GO:0016747">
    <property type="term" value="F:acyltransferase activity, transferring groups other than amino-acyl groups"/>
    <property type="evidence" value="ECO:0007669"/>
    <property type="project" value="InterPro"/>
</dbReference>
<dbReference type="PANTHER" id="PTHR43328:SF1">
    <property type="entry name" value="N-ACETYLTRANSFERASE DOMAIN-CONTAINING PROTEIN"/>
    <property type="match status" value="1"/>
</dbReference>
<proteinExistence type="predicted"/>
<gene>
    <name evidence="2" type="ORF">GA0070616_4858</name>
</gene>
<evidence type="ECO:0000313" key="3">
    <source>
        <dbReference type="Proteomes" id="UP000199699"/>
    </source>
</evidence>
<sequence length="159" mass="17622">MTGDLRLRPVVEDDLVEFFAHQVDPEANRMAAFTTPDPADPRAFATHWVRLLTDPAIVARTVTVDGVVVGHVLAFPVGTSTEVSYWIDRRHWGRGHATRALSALLREVTRRPLRARTAVDNHASLAVLRRCGFVVTGTDRAYAPARGHDVDEYVLELTG</sequence>
<dbReference type="AlphaFoldDB" id="A0A1C6SWY8"/>
<name>A0A1C6SWY8_9ACTN</name>
<dbReference type="SUPFAM" id="SSF55729">
    <property type="entry name" value="Acyl-CoA N-acyltransferases (Nat)"/>
    <property type="match status" value="1"/>
</dbReference>
<feature type="domain" description="N-acetyltransferase" evidence="1">
    <location>
        <begin position="5"/>
        <end position="159"/>
    </location>
</feature>
<organism evidence="2 3">
    <name type="scientific">Micromonospora nigra</name>
    <dbReference type="NCBI Taxonomy" id="145857"/>
    <lineage>
        <taxon>Bacteria</taxon>
        <taxon>Bacillati</taxon>
        <taxon>Actinomycetota</taxon>
        <taxon>Actinomycetes</taxon>
        <taxon>Micromonosporales</taxon>
        <taxon>Micromonosporaceae</taxon>
        <taxon>Micromonospora</taxon>
    </lineage>
</organism>
<reference evidence="2 3" key="1">
    <citation type="submission" date="2016-06" db="EMBL/GenBank/DDBJ databases">
        <authorList>
            <person name="Kjaerup R.B."/>
            <person name="Dalgaard T.S."/>
            <person name="Juul-Madsen H.R."/>
        </authorList>
    </citation>
    <scope>NUCLEOTIDE SEQUENCE [LARGE SCALE GENOMIC DNA]</scope>
    <source>
        <strain evidence="2 3">DSM 43818</strain>
    </source>
</reference>
<evidence type="ECO:0000259" key="1">
    <source>
        <dbReference type="PROSITE" id="PS51186"/>
    </source>
</evidence>
<protein>
    <submittedName>
        <fullName evidence="2">Protein N-acetyltransferase, RimJ/RimL family</fullName>
    </submittedName>
</protein>
<keyword evidence="2" id="KW-0808">Transferase</keyword>
<keyword evidence="3" id="KW-1185">Reference proteome</keyword>
<dbReference type="RefSeq" id="WP_091087566.1">
    <property type="nucleotide sequence ID" value="NZ_FMHT01000003.1"/>
</dbReference>
<dbReference type="OrthoDB" id="9801656at2"/>
<dbReference type="EMBL" id="FMHT01000003">
    <property type="protein sequence ID" value="SCL34018.1"/>
    <property type="molecule type" value="Genomic_DNA"/>
</dbReference>
<dbReference type="Proteomes" id="UP000199699">
    <property type="component" value="Unassembled WGS sequence"/>
</dbReference>
<dbReference type="PROSITE" id="PS51186">
    <property type="entry name" value="GNAT"/>
    <property type="match status" value="1"/>
</dbReference>
<dbReference type="Pfam" id="PF13302">
    <property type="entry name" value="Acetyltransf_3"/>
    <property type="match status" value="1"/>
</dbReference>
<dbReference type="Gene3D" id="3.40.630.30">
    <property type="match status" value="1"/>
</dbReference>
<evidence type="ECO:0000313" key="2">
    <source>
        <dbReference type="EMBL" id="SCL34018.1"/>
    </source>
</evidence>
<dbReference type="InterPro" id="IPR016181">
    <property type="entry name" value="Acyl_CoA_acyltransferase"/>
</dbReference>
<accession>A0A1C6SWY8</accession>